<sequence>MPFKSFAPASSQPRAMSQRWVRRGLAALAALSCSLAVVPAVVAQELPGFTLFGGPRRESQLSFRLDRGRESSWDRYRLRIPAQNLAIAQIAIDYPDYYKGRFDTDRIDVRYKNGGEKVELDRVVWNPENYTIEIYPKEPIPSGKQLEVVLSNVRNPDMGGMYYFNCRILTPGDTPLLRYIGTWLIQIT</sequence>
<dbReference type="EMBL" id="JAZAQF010000042">
    <property type="protein sequence ID" value="MFG3817422.1"/>
    <property type="molecule type" value="Genomic_DNA"/>
</dbReference>
<gene>
    <name evidence="1" type="ORF">VPK24_07205</name>
</gene>
<organism evidence="1 2">
    <name type="scientific">Limnothrix redekei LRLZ20PSL1</name>
    <dbReference type="NCBI Taxonomy" id="3112953"/>
    <lineage>
        <taxon>Bacteria</taxon>
        <taxon>Bacillati</taxon>
        <taxon>Cyanobacteriota</taxon>
        <taxon>Cyanophyceae</taxon>
        <taxon>Pseudanabaenales</taxon>
        <taxon>Pseudanabaenaceae</taxon>
        <taxon>Limnothrix</taxon>
    </lineage>
</organism>
<dbReference type="RefSeq" id="WP_393011733.1">
    <property type="nucleotide sequence ID" value="NZ_JAZAQF010000042.1"/>
</dbReference>
<dbReference type="Proteomes" id="UP001604335">
    <property type="component" value="Unassembled WGS sequence"/>
</dbReference>
<accession>A0ABW7C8B8</accession>
<protein>
    <submittedName>
        <fullName evidence="1">DUF2808 domain-containing protein</fullName>
    </submittedName>
</protein>
<comment type="caution">
    <text evidence="1">The sequence shown here is derived from an EMBL/GenBank/DDBJ whole genome shotgun (WGS) entry which is preliminary data.</text>
</comment>
<dbReference type="Pfam" id="PF10989">
    <property type="entry name" value="DUF2808"/>
    <property type="match status" value="1"/>
</dbReference>
<dbReference type="InterPro" id="IPR021256">
    <property type="entry name" value="DUF2808"/>
</dbReference>
<keyword evidence="2" id="KW-1185">Reference proteome</keyword>
<evidence type="ECO:0000313" key="1">
    <source>
        <dbReference type="EMBL" id="MFG3817422.1"/>
    </source>
</evidence>
<evidence type="ECO:0000313" key="2">
    <source>
        <dbReference type="Proteomes" id="UP001604335"/>
    </source>
</evidence>
<reference evidence="2" key="1">
    <citation type="journal article" date="2024" name="Algal Res.">
        <title>Biochemical, toxicological and genomic investigation of a high-biomass producing Limnothrix strain isolated from Italian shallow drinking water reservoir.</title>
        <authorList>
            <person name="Simonazzi M."/>
            <person name="Shishido T.K."/>
            <person name="Delbaje E."/>
            <person name="Wahlsten M."/>
            <person name="Fewer D.P."/>
            <person name="Sivonen K."/>
            <person name="Pezzolesi L."/>
            <person name="Pistocchi R."/>
        </authorList>
    </citation>
    <scope>NUCLEOTIDE SEQUENCE [LARGE SCALE GENOMIC DNA]</scope>
    <source>
        <strain evidence="2">LRLZ20PSL1</strain>
    </source>
</reference>
<proteinExistence type="predicted"/>
<name>A0ABW7C8B8_9CYAN</name>